<keyword evidence="3" id="KW-1185">Reference proteome</keyword>
<name>A0A8J2WIK5_9CRUS</name>
<evidence type="ECO:0000256" key="1">
    <source>
        <dbReference type="SAM" id="MobiDB-lite"/>
    </source>
</evidence>
<comment type="caution">
    <text evidence="2">The sequence shown here is derived from an EMBL/GenBank/DDBJ whole genome shotgun (WGS) entry which is preliminary data.</text>
</comment>
<proteinExistence type="predicted"/>
<feature type="compositionally biased region" description="Polar residues" evidence="1">
    <location>
        <begin position="252"/>
        <end position="262"/>
    </location>
</feature>
<feature type="region of interest" description="Disordered" evidence="1">
    <location>
        <begin position="240"/>
        <end position="262"/>
    </location>
</feature>
<protein>
    <submittedName>
        <fullName evidence="2">Uncharacterized protein</fullName>
    </submittedName>
</protein>
<dbReference type="AlphaFoldDB" id="A0A8J2WIK5"/>
<evidence type="ECO:0000313" key="3">
    <source>
        <dbReference type="Proteomes" id="UP000789390"/>
    </source>
</evidence>
<feature type="region of interest" description="Disordered" evidence="1">
    <location>
        <begin position="326"/>
        <end position="381"/>
    </location>
</feature>
<accession>A0A8J2WIK5</accession>
<reference evidence="2" key="1">
    <citation type="submission" date="2021-11" db="EMBL/GenBank/DDBJ databases">
        <authorList>
            <person name="Schell T."/>
        </authorList>
    </citation>
    <scope>NUCLEOTIDE SEQUENCE</scope>
    <source>
        <strain evidence="2">M5</strain>
    </source>
</reference>
<dbReference type="Proteomes" id="UP000789390">
    <property type="component" value="Unassembled WGS sequence"/>
</dbReference>
<feature type="compositionally biased region" description="Polar residues" evidence="1">
    <location>
        <begin position="326"/>
        <end position="343"/>
    </location>
</feature>
<gene>
    <name evidence="2" type="ORF">DGAL_LOCUS5622</name>
</gene>
<dbReference type="EMBL" id="CAKKLH010000101">
    <property type="protein sequence ID" value="CAH0103088.1"/>
    <property type="molecule type" value="Genomic_DNA"/>
</dbReference>
<feature type="compositionally biased region" description="Basic and acidic residues" evidence="1">
    <location>
        <begin position="344"/>
        <end position="353"/>
    </location>
</feature>
<organism evidence="2 3">
    <name type="scientific">Daphnia galeata</name>
    <dbReference type="NCBI Taxonomy" id="27404"/>
    <lineage>
        <taxon>Eukaryota</taxon>
        <taxon>Metazoa</taxon>
        <taxon>Ecdysozoa</taxon>
        <taxon>Arthropoda</taxon>
        <taxon>Crustacea</taxon>
        <taxon>Branchiopoda</taxon>
        <taxon>Diplostraca</taxon>
        <taxon>Cladocera</taxon>
        <taxon>Anomopoda</taxon>
        <taxon>Daphniidae</taxon>
        <taxon>Daphnia</taxon>
    </lineage>
</organism>
<sequence length="381" mass="42563">MNLNVGGFSESIKYSYQQFSKQDAEGRESNRRLLVKLKKFEAKSFDLIAQTQVAQQIRNQYERMLMQQNPVLWAQIQRNIATDITDYELECPLTGYSGRKHTREMVINTSHNSSTSDQHSLHEEGVWPHTPSPFPELDNQQFASDKNNTHINICSSTLTVPHSKDTLDESQNTNRDKISNSQSVLQKELLVPNLQGNNEAKHALLTLMPETNHFSQNIAGCLQVDNFLPASSSTPNVITKQSKSYVKPPTHTDASSNLDSSNRVLKDNQEQEKEVNLPTTIELETSLNSSVTKILAANPTNPITTYDESQKGSDDEQDLQKLQPNKTIISDEATQQVSAPQSSEKIKPFRLDSESDGADDPISGPLSGKNVGDDDSDSFWN</sequence>
<evidence type="ECO:0000313" key="2">
    <source>
        <dbReference type="EMBL" id="CAH0103088.1"/>
    </source>
</evidence>
<dbReference type="OrthoDB" id="6371829at2759"/>